<dbReference type="Proteomes" id="UP000190951">
    <property type="component" value="Chromosome"/>
</dbReference>
<dbReference type="AlphaFoldDB" id="A0A1S8LJI2"/>
<accession>A0A1S8LJI2</accession>
<name>A0A1S8LJI2_9CLOT</name>
<keyword evidence="2" id="KW-1185">Reference proteome</keyword>
<dbReference type="KEGG" id="crw:CROST_015130"/>
<proteinExistence type="predicted"/>
<evidence type="ECO:0000313" key="2">
    <source>
        <dbReference type="Proteomes" id="UP000190951"/>
    </source>
</evidence>
<reference evidence="1 2" key="1">
    <citation type="submission" date="2022-04" db="EMBL/GenBank/DDBJ databases">
        <title>Genome sequence of C. roseum typestrain.</title>
        <authorList>
            <person name="Poehlein A."/>
            <person name="Schoch T."/>
            <person name="Duerre P."/>
            <person name="Daniel R."/>
        </authorList>
    </citation>
    <scope>NUCLEOTIDE SEQUENCE [LARGE SCALE GENOMIC DNA]</scope>
    <source>
        <strain evidence="1 2">DSM 7320</strain>
    </source>
</reference>
<evidence type="ECO:0000313" key="1">
    <source>
        <dbReference type="EMBL" id="URZ10798.1"/>
    </source>
</evidence>
<sequence>MNENKDINKFLHKKELENRKLDNKINNLENLLSKLNKQNDKLLYKLKEEKLRNAILNNRYNILLDEIKERGIVFKIRKNGSRLLEWQNLYFDVNGENVCIRTLDKYLIYEFDNNISSLIKILIRENSYSLIVIRVNEKNVKIQLRITERYNTNRE</sequence>
<organism evidence="1 2">
    <name type="scientific">Clostridium felsineum</name>
    <dbReference type="NCBI Taxonomy" id="36839"/>
    <lineage>
        <taxon>Bacteria</taxon>
        <taxon>Bacillati</taxon>
        <taxon>Bacillota</taxon>
        <taxon>Clostridia</taxon>
        <taxon>Eubacteriales</taxon>
        <taxon>Clostridiaceae</taxon>
        <taxon>Clostridium</taxon>
    </lineage>
</organism>
<gene>
    <name evidence="1" type="ORF">CROST_015130</name>
</gene>
<protein>
    <submittedName>
        <fullName evidence="1">Uncharacterized protein</fullName>
    </submittedName>
</protein>
<dbReference type="EMBL" id="CP096983">
    <property type="protein sequence ID" value="URZ10798.1"/>
    <property type="molecule type" value="Genomic_DNA"/>
</dbReference>
<dbReference type="RefSeq" id="WP_077834376.1">
    <property type="nucleotide sequence ID" value="NZ_CP096983.1"/>
</dbReference>